<evidence type="ECO:0000313" key="13">
    <source>
        <dbReference type="Proteomes" id="UP000664658"/>
    </source>
</evidence>
<evidence type="ECO:0000256" key="8">
    <source>
        <dbReference type="ARBA" id="ARBA00022989"/>
    </source>
</evidence>
<dbReference type="InterPro" id="IPR045584">
    <property type="entry name" value="Pilin-like"/>
</dbReference>
<keyword evidence="7 10" id="KW-0812">Transmembrane</keyword>
<dbReference type="PROSITE" id="PS00409">
    <property type="entry name" value="PROKAR_NTER_METHYL"/>
    <property type="match status" value="1"/>
</dbReference>
<dbReference type="PANTHER" id="PTHR38779:SF2">
    <property type="entry name" value="TYPE II SECRETION SYSTEM PROTEIN I-RELATED"/>
    <property type="match status" value="1"/>
</dbReference>
<evidence type="ECO:0000313" key="12">
    <source>
        <dbReference type="EMBL" id="MBO1107275.1"/>
    </source>
</evidence>
<evidence type="ECO:0000256" key="3">
    <source>
        <dbReference type="ARBA" id="ARBA00008358"/>
    </source>
</evidence>
<dbReference type="Proteomes" id="UP000664658">
    <property type="component" value="Unassembled WGS sequence"/>
</dbReference>
<proteinExistence type="inferred from homology"/>
<organism evidence="12 13">
    <name type="scientific">Plesiomonas shigelloides</name>
    <name type="common">Aeromonas shigelloides</name>
    <dbReference type="NCBI Taxonomy" id="703"/>
    <lineage>
        <taxon>Bacteria</taxon>
        <taxon>Pseudomonadati</taxon>
        <taxon>Pseudomonadota</taxon>
        <taxon>Gammaproteobacteria</taxon>
        <taxon>Enterobacterales</taxon>
        <taxon>Enterobacteriaceae</taxon>
        <taxon>Plesiomonas</taxon>
    </lineage>
</organism>
<accession>A0A8I2B3T5</accession>
<keyword evidence="9 10" id="KW-0472">Membrane</keyword>
<dbReference type="NCBIfam" id="TIGR01707">
    <property type="entry name" value="gspI"/>
    <property type="match status" value="1"/>
</dbReference>
<keyword evidence="6 10" id="KW-0997">Cell inner membrane</keyword>
<evidence type="ECO:0000259" key="11">
    <source>
        <dbReference type="Pfam" id="PF02501"/>
    </source>
</evidence>
<dbReference type="Pfam" id="PF02501">
    <property type="entry name" value="T2SSI"/>
    <property type="match status" value="1"/>
</dbReference>
<name>A0A8I2B3T5_PLESH</name>
<keyword evidence="4" id="KW-1003">Cell membrane</keyword>
<evidence type="ECO:0000256" key="9">
    <source>
        <dbReference type="ARBA" id="ARBA00023136"/>
    </source>
</evidence>
<gene>
    <name evidence="12" type="primary">gspI</name>
    <name evidence="12" type="ORF">J2R62_03410</name>
</gene>
<feature type="domain" description="Type II secretion system protein GspI C-terminal" evidence="11">
    <location>
        <begin position="59"/>
        <end position="136"/>
    </location>
</feature>
<dbReference type="InterPro" id="IPR010052">
    <property type="entry name" value="T2SS_protein-GspI"/>
</dbReference>
<evidence type="ECO:0000256" key="6">
    <source>
        <dbReference type="ARBA" id="ARBA00022519"/>
    </source>
</evidence>
<comment type="subcellular location">
    <subcellularLocation>
        <location evidence="2 10">Cell inner membrane</location>
        <topology evidence="2 10">Single-pass membrane protein</topology>
    </subcellularLocation>
</comment>
<dbReference type="InterPro" id="IPR012902">
    <property type="entry name" value="N_methyl_site"/>
</dbReference>
<dbReference type="Pfam" id="PF07963">
    <property type="entry name" value="N_methyl"/>
    <property type="match status" value="1"/>
</dbReference>
<evidence type="ECO:0000256" key="4">
    <source>
        <dbReference type="ARBA" id="ARBA00022475"/>
    </source>
</evidence>
<dbReference type="Gene3D" id="3.30.1300.30">
    <property type="entry name" value="GSPII I/J protein-like"/>
    <property type="match status" value="1"/>
</dbReference>
<comment type="function">
    <text evidence="1">Component of the type II secretion system required for the energy-dependent secretion of extracellular factors such as proteases and toxins from the periplasm. Part of the pseudopilus tip complex that is critical for the recognition and binding of secretion substrates.</text>
</comment>
<dbReference type="RefSeq" id="WP_207541629.1">
    <property type="nucleotide sequence ID" value="NZ_JAFNAA010000003.1"/>
</dbReference>
<feature type="transmembrane region" description="Helical" evidence="10">
    <location>
        <begin position="23"/>
        <end position="46"/>
    </location>
</feature>
<evidence type="ECO:0000256" key="10">
    <source>
        <dbReference type="RuleBase" id="RU368030"/>
    </source>
</evidence>
<comment type="caution">
    <text evidence="12">The sequence shown here is derived from an EMBL/GenBank/DDBJ whole genome shotgun (WGS) entry which is preliminary data.</text>
</comment>
<comment type="similarity">
    <text evidence="3 10">Belongs to the GSP I family.</text>
</comment>
<dbReference type="PANTHER" id="PTHR38779">
    <property type="entry name" value="TYPE II SECRETION SYSTEM PROTEIN I-RELATED"/>
    <property type="match status" value="1"/>
</dbReference>
<comment type="subunit">
    <text evidence="10">Type II secretion is composed of four main components: the outer membrane complex, the inner membrane complex, the cytoplasmic secretion ATPase and the periplasm-spanning pseudopilus.</text>
</comment>
<keyword evidence="5 10" id="KW-0488">Methylation</keyword>
<evidence type="ECO:0000256" key="1">
    <source>
        <dbReference type="ARBA" id="ARBA00003161"/>
    </source>
</evidence>
<keyword evidence="8 10" id="KW-1133">Transmembrane helix</keyword>
<sequence>MQAKSHSGISHARHNHPAQSKPLHGFTLLEVLVALAVFAGAALAVMQAGSSSLRNLAILQDKMLAGWVAENQLALLSLLPPAERQRSQRGETQMANRTWYWRSESVPTSGTSLTAIEIQVSRQPQGSAEAVLRRYFARPRTESAL</sequence>
<dbReference type="GO" id="GO:0015627">
    <property type="term" value="C:type II protein secretion system complex"/>
    <property type="evidence" value="ECO:0007669"/>
    <property type="project" value="UniProtKB-UniRule"/>
</dbReference>
<protein>
    <recommendedName>
        <fullName evidence="10">Type II secretion system protein I</fullName>
        <shortName evidence="10">T2SS minor pseudopilin I</shortName>
    </recommendedName>
</protein>
<reference evidence="12" key="1">
    <citation type="submission" date="2021-03" db="EMBL/GenBank/DDBJ databases">
        <title>Plesiomonas shigelloides zfcc0051, isolated from zebrafish feces.</title>
        <authorList>
            <person name="Vanderhoek Z."/>
            <person name="Gaulke C."/>
        </authorList>
    </citation>
    <scope>NUCLEOTIDE SEQUENCE</scope>
    <source>
        <strain evidence="12">Zfcc0051</strain>
    </source>
</reference>
<dbReference type="SUPFAM" id="SSF54523">
    <property type="entry name" value="Pili subunits"/>
    <property type="match status" value="1"/>
</dbReference>
<dbReference type="EMBL" id="JAFNAA010000003">
    <property type="protein sequence ID" value="MBO1107275.1"/>
    <property type="molecule type" value="Genomic_DNA"/>
</dbReference>
<dbReference type="GO" id="GO:0005886">
    <property type="term" value="C:plasma membrane"/>
    <property type="evidence" value="ECO:0007669"/>
    <property type="project" value="UniProtKB-SubCell"/>
</dbReference>
<comment type="PTM">
    <text evidence="10">Cleaved by prepilin peptidase.</text>
</comment>
<dbReference type="AlphaFoldDB" id="A0A8I2B3T5"/>
<dbReference type="InterPro" id="IPR003413">
    <property type="entry name" value="T2SS_GspI_C"/>
</dbReference>
<dbReference type="NCBIfam" id="TIGR02532">
    <property type="entry name" value="IV_pilin_GFxxxE"/>
    <property type="match status" value="1"/>
</dbReference>
<evidence type="ECO:0000256" key="7">
    <source>
        <dbReference type="ARBA" id="ARBA00022692"/>
    </source>
</evidence>
<dbReference type="GO" id="GO:0015628">
    <property type="term" value="P:protein secretion by the type II secretion system"/>
    <property type="evidence" value="ECO:0007669"/>
    <property type="project" value="UniProtKB-UniRule"/>
</dbReference>
<evidence type="ECO:0000256" key="2">
    <source>
        <dbReference type="ARBA" id="ARBA00004377"/>
    </source>
</evidence>
<evidence type="ECO:0000256" key="5">
    <source>
        <dbReference type="ARBA" id="ARBA00022481"/>
    </source>
</evidence>